<comment type="caution">
    <text evidence="1">The sequence shown here is derived from an EMBL/GenBank/DDBJ whole genome shotgun (WGS) entry which is preliminary data.</text>
</comment>
<name>A0ACB9RPJ0_9MYRT</name>
<dbReference type="EMBL" id="CM042882">
    <property type="protein sequence ID" value="KAI4379353.1"/>
    <property type="molecule type" value="Genomic_DNA"/>
</dbReference>
<protein>
    <submittedName>
        <fullName evidence="1">Uncharacterized protein</fullName>
    </submittedName>
</protein>
<organism evidence="1 2">
    <name type="scientific">Melastoma candidum</name>
    <dbReference type="NCBI Taxonomy" id="119954"/>
    <lineage>
        <taxon>Eukaryota</taxon>
        <taxon>Viridiplantae</taxon>
        <taxon>Streptophyta</taxon>
        <taxon>Embryophyta</taxon>
        <taxon>Tracheophyta</taxon>
        <taxon>Spermatophyta</taxon>
        <taxon>Magnoliopsida</taxon>
        <taxon>eudicotyledons</taxon>
        <taxon>Gunneridae</taxon>
        <taxon>Pentapetalae</taxon>
        <taxon>rosids</taxon>
        <taxon>malvids</taxon>
        <taxon>Myrtales</taxon>
        <taxon>Melastomataceae</taxon>
        <taxon>Melastomatoideae</taxon>
        <taxon>Melastomateae</taxon>
        <taxon>Melastoma</taxon>
    </lineage>
</organism>
<sequence>MTAATATAGSWSGAMPPTLLLPGPRFLPARRATSAAASSLPQRPLRCAVLGAGFAGLSVVYHLLKESPAGSHLSVDIYDKGGVGAGASGISGGLVHPYSPKVKPLWLGEECWEECLKLLGVAQTAIDARKSGASGSVWYTNCRERIIRRRGIIRPAVDVKNLDILSNNASNCLPSCVVERVDRDAAQNLLPNLVVPYGSAFYMPDALSIWPLQYLQAILLACKDLVEENRASSIGAMDLNLNRKSVDCLHDIEGEYDAVIICLGAESDLLPELSGKLPLRTCRGVIAHMQLPTNTRECYPDQSPSILSDAWLAVQGPKDLCMGSTWEWRSRNYSAEVSEEESSRALQELLPKASVIYPKIKDWTFEGARAGVRAMPPNTTLGSLPLLGCIDDLVQGKPSCRYWLFAGLGARGLLFHAFLGKLMAQAVRLGCENVLPPELTSWKRKQR</sequence>
<evidence type="ECO:0000313" key="2">
    <source>
        <dbReference type="Proteomes" id="UP001057402"/>
    </source>
</evidence>
<accession>A0ACB9RPJ0</accession>
<dbReference type="Proteomes" id="UP001057402">
    <property type="component" value="Chromosome 3"/>
</dbReference>
<keyword evidence="2" id="KW-1185">Reference proteome</keyword>
<reference evidence="2" key="1">
    <citation type="journal article" date="2023" name="Front. Plant Sci.">
        <title>Chromosomal-level genome assembly of Melastoma candidum provides insights into trichome evolution.</title>
        <authorList>
            <person name="Zhong Y."/>
            <person name="Wu W."/>
            <person name="Sun C."/>
            <person name="Zou P."/>
            <person name="Liu Y."/>
            <person name="Dai S."/>
            <person name="Zhou R."/>
        </authorList>
    </citation>
    <scope>NUCLEOTIDE SEQUENCE [LARGE SCALE GENOMIC DNA]</scope>
</reference>
<evidence type="ECO:0000313" key="1">
    <source>
        <dbReference type="EMBL" id="KAI4379353.1"/>
    </source>
</evidence>
<gene>
    <name evidence="1" type="ORF">MLD38_005665</name>
</gene>
<proteinExistence type="predicted"/>